<evidence type="ECO:0000256" key="1">
    <source>
        <dbReference type="ARBA" id="ARBA00004245"/>
    </source>
</evidence>
<name>A0A078A254_STYLE</name>
<feature type="coiled-coil region" evidence="4">
    <location>
        <begin position="692"/>
        <end position="831"/>
    </location>
</feature>
<dbReference type="OrthoDB" id="443133at2759"/>
<comment type="subcellular location">
    <subcellularLocation>
        <location evidence="1">Cytoplasm</location>
        <location evidence="1">Cytoskeleton</location>
    </subcellularLocation>
</comment>
<evidence type="ECO:0000313" key="7">
    <source>
        <dbReference type="EMBL" id="CDW74834.1"/>
    </source>
</evidence>
<feature type="compositionally biased region" description="Polar residues" evidence="5">
    <location>
        <begin position="410"/>
        <end position="420"/>
    </location>
</feature>
<evidence type="ECO:0000259" key="6">
    <source>
        <dbReference type="PROSITE" id="PS51460"/>
    </source>
</evidence>
<keyword evidence="4" id="KW-0175">Coiled coil</keyword>
<feature type="region of interest" description="Disordered" evidence="5">
    <location>
        <begin position="919"/>
        <end position="961"/>
    </location>
</feature>
<dbReference type="AlphaFoldDB" id="A0A078A254"/>
<dbReference type="InterPro" id="IPR036534">
    <property type="entry name" value="GAR_dom_sf"/>
</dbReference>
<evidence type="ECO:0000256" key="4">
    <source>
        <dbReference type="SAM" id="Coils"/>
    </source>
</evidence>
<dbReference type="PANTHER" id="PTHR23159">
    <property type="entry name" value="CENTROSOMAL PROTEIN 2"/>
    <property type="match status" value="1"/>
</dbReference>
<feature type="coiled-coil region" evidence="4">
    <location>
        <begin position="466"/>
        <end position="621"/>
    </location>
</feature>
<dbReference type="OMA" id="DDMENQF"/>
<feature type="compositionally biased region" description="Low complexity" evidence="5">
    <location>
        <begin position="226"/>
        <end position="252"/>
    </location>
</feature>
<evidence type="ECO:0000256" key="2">
    <source>
        <dbReference type="ARBA" id="ARBA00022490"/>
    </source>
</evidence>
<dbReference type="PROSITE" id="PS51460">
    <property type="entry name" value="GAR"/>
    <property type="match status" value="1"/>
</dbReference>
<sequence>MATIERQLSIQIVDAEFLDFHVNKSTVGFYFHLGKKLLDVLVLSDQSRLKVPIKKNSPEKLVLVAKNLGEDEDRHGSVTFLLDNYFGHAADIQLGKSYVQWITLFDHPDDDIYDGILQEDDEEVPRVQLEFIVEEIDTQQRRDRSSDVSTGKQITKPTATKKDSSVGPTAKTSTVGVSSNALTSKVQTSIQQKAGTNFNPSTANNRSSSGRPGSGKGAPPTNNKQTTNVTAYNGTNAGNNNNSNPAGTSGSNQVPALSKAEFKKEKDYQLAQINQEIKKYDLEEMKTDVSYKVAIVVNNLKKSERLLINDENRNMRQLDKVEHMQKTLAEDFQNVKLSLDQTDKLKQRAQANFEAIEKENQDEKKKYESQLKQLEETLQKLQNDLAQSKNDNQKLKQQVQQTRKQDQENLRSGQSSNPETASIDKQIKENRQKLGGIDQEAQQEYSGKDKALQKFDDMENQFGKQRQQYDRQLRDQDRDRQVLQDKVNTLEGDLDVATSENLKLKSLTFDQDFKVNHYSILVEQAQKKIKFFNDKQSKLSRDLEQASGAQEKELRRLNAELDQAKKDLEKMRKEAMLKLEELRRLETGNAKIQAEQYEIKIEGLENQLRNAEVIRKDVQYQLEFVGTQWECKLRLFVKEQDERAKQSQEQILRIKALMGDLKQKSLLETKYHSQRENLMKQQHENVERGDLIEIYRKESKDYDELIKDVQKQKRDIESEINKINSALEERLNKMNEQLNLLDVIRREKNDYMKELERLHYKVKDLNKHIDKYRQEIARLEEERDILSERVSELEALVGKRDEEIQEMENLLAQKERIIAQLEAQLKALNQQPVVQKPVFTLPKGDLLDEMLGQYIHQANCPVPIKKLGNGYYIFGTRKIYAKILNGKLVIRVGGGYMVIEEFISTYAEQELKKMNNLQEKEDEEGDVDSLDLTPASRGNSRRAASGKGINAKSPRSGMPNEKTFQAAVDYGLSGTHRQKKLTQKAIERIQKDPRAGRVLEQVDTQ</sequence>
<feature type="domain" description="GAR" evidence="6">
    <location>
        <begin position="838"/>
        <end position="910"/>
    </location>
</feature>
<dbReference type="Proteomes" id="UP000039865">
    <property type="component" value="Unassembled WGS sequence"/>
</dbReference>
<feature type="compositionally biased region" description="Acidic residues" evidence="5">
    <location>
        <begin position="920"/>
        <end position="929"/>
    </location>
</feature>
<dbReference type="GO" id="GO:0005856">
    <property type="term" value="C:cytoskeleton"/>
    <property type="evidence" value="ECO:0007669"/>
    <property type="project" value="UniProtKB-SubCell"/>
</dbReference>
<feature type="region of interest" description="Disordered" evidence="5">
    <location>
        <begin position="386"/>
        <end position="423"/>
    </location>
</feature>
<dbReference type="PANTHER" id="PTHR23159:SF60">
    <property type="entry name" value="SPINDLE ASSEMBLY ABNORMAL PROTEIN 4"/>
    <property type="match status" value="1"/>
</dbReference>
<protein>
    <submittedName>
        <fullName evidence="7">Viral a-type inclusion protein repeat containing protein</fullName>
    </submittedName>
</protein>
<dbReference type="EMBL" id="CCKQ01003699">
    <property type="protein sequence ID" value="CDW74834.1"/>
    <property type="molecule type" value="Genomic_DNA"/>
</dbReference>
<dbReference type="GO" id="GO:0008017">
    <property type="term" value="F:microtubule binding"/>
    <property type="evidence" value="ECO:0007669"/>
    <property type="project" value="InterPro"/>
</dbReference>
<feature type="compositionally biased region" description="Polar residues" evidence="5">
    <location>
        <begin position="166"/>
        <end position="202"/>
    </location>
</feature>
<evidence type="ECO:0000256" key="3">
    <source>
        <dbReference type="ARBA" id="ARBA00023212"/>
    </source>
</evidence>
<dbReference type="Gene3D" id="3.30.920.20">
    <property type="entry name" value="Gas2-like domain"/>
    <property type="match status" value="1"/>
</dbReference>
<dbReference type="InterPro" id="IPR003108">
    <property type="entry name" value="GAR_dom"/>
</dbReference>
<gene>
    <name evidence="7" type="primary">Contig6199.g6628</name>
    <name evidence="7" type="ORF">STYLEM_3817</name>
</gene>
<reference evidence="7 8" key="1">
    <citation type="submission" date="2014-06" db="EMBL/GenBank/DDBJ databases">
        <authorList>
            <person name="Swart Estienne"/>
        </authorList>
    </citation>
    <scope>NUCLEOTIDE SEQUENCE [LARGE SCALE GENOMIC DNA]</scope>
    <source>
        <strain evidence="7 8">130c</strain>
    </source>
</reference>
<accession>A0A078A254</accession>
<keyword evidence="8" id="KW-1185">Reference proteome</keyword>
<evidence type="ECO:0000256" key="5">
    <source>
        <dbReference type="SAM" id="MobiDB-lite"/>
    </source>
</evidence>
<keyword evidence="2" id="KW-0963">Cytoplasm</keyword>
<proteinExistence type="predicted"/>
<dbReference type="Pfam" id="PF02187">
    <property type="entry name" value="GAS2"/>
    <property type="match status" value="1"/>
</dbReference>
<organism evidence="7 8">
    <name type="scientific">Stylonychia lemnae</name>
    <name type="common">Ciliate</name>
    <dbReference type="NCBI Taxonomy" id="5949"/>
    <lineage>
        <taxon>Eukaryota</taxon>
        <taxon>Sar</taxon>
        <taxon>Alveolata</taxon>
        <taxon>Ciliophora</taxon>
        <taxon>Intramacronucleata</taxon>
        <taxon>Spirotrichea</taxon>
        <taxon>Stichotrichia</taxon>
        <taxon>Sporadotrichida</taxon>
        <taxon>Oxytrichidae</taxon>
        <taxon>Stylonychinae</taxon>
        <taxon>Stylonychia</taxon>
    </lineage>
</organism>
<dbReference type="InParanoid" id="A0A078A254"/>
<evidence type="ECO:0000313" key="8">
    <source>
        <dbReference type="Proteomes" id="UP000039865"/>
    </source>
</evidence>
<keyword evidence="3" id="KW-0206">Cytoskeleton</keyword>
<feature type="compositionally biased region" description="Polar residues" evidence="5">
    <location>
        <begin position="147"/>
        <end position="158"/>
    </location>
</feature>
<dbReference type="SUPFAM" id="SSF143575">
    <property type="entry name" value="GAS2 domain-like"/>
    <property type="match status" value="1"/>
</dbReference>
<feature type="region of interest" description="Disordered" evidence="5">
    <location>
        <begin position="138"/>
        <end position="255"/>
    </location>
</feature>